<dbReference type="Proteomes" id="UP000324159">
    <property type="component" value="Unassembled WGS sequence"/>
</dbReference>
<gene>
    <name evidence="2" type="ORF">EDC39_1237</name>
</gene>
<accession>A0A5D3WG79</accession>
<comment type="caution">
    <text evidence="2">The sequence shown here is derived from an EMBL/GenBank/DDBJ whole genome shotgun (WGS) entry which is preliminary data.</text>
</comment>
<evidence type="ECO:0000256" key="1">
    <source>
        <dbReference type="SAM" id="SignalP"/>
    </source>
</evidence>
<keyword evidence="1" id="KW-0732">Signal</keyword>
<feature type="signal peptide" evidence="1">
    <location>
        <begin position="1"/>
        <end position="23"/>
    </location>
</feature>
<dbReference type="AlphaFoldDB" id="A0A5D3WG79"/>
<keyword evidence="3" id="KW-1185">Reference proteome</keyword>
<name>A0A5D3WG79_9BACT</name>
<dbReference type="RefSeq" id="WP_148897213.1">
    <property type="nucleotide sequence ID" value="NZ_VNIB01000023.1"/>
</dbReference>
<evidence type="ECO:0000313" key="2">
    <source>
        <dbReference type="EMBL" id="TYO95044.1"/>
    </source>
</evidence>
<reference evidence="2 3" key="1">
    <citation type="submission" date="2019-07" db="EMBL/GenBank/DDBJ databases">
        <title>Genomic Encyclopedia of Type Strains, Phase IV (KMG-IV): sequencing the most valuable type-strain genomes for metagenomic binning, comparative biology and taxonomic classification.</title>
        <authorList>
            <person name="Goeker M."/>
        </authorList>
    </citation>
    <scope>NUCLEOTIDE SEQUENCE [LARGE SCALE GENOMIC DNA]</scope>
    <source>
        <strain evidence="2 3">SS015</strain>
    </source>
</reference>
<dbReference type="EMBL" id="VNIB01000023">
    <property type="protein sequence ID" value="TYO95044.1"/>
    <property type="molecule type" value="Genomic_DNA"/>
</dbReference>
<feature type="chain" id="PRO_5022846685" evidence="1">
    <location>
        <begin position="24"/>
        <end position="751"/>
    </location>
</feature>
<dbReference type="OrthoDB" id="5392943at2"/>
<evidence type="ECO:0000313" key="3">
    <source>
        <dbReference type="Proteomes" id="UP000324159"/>
    </source>
</evidence>
<protein>
    <submittedName>
        <fullName evidence="2">Uncharacterized protein</fullName>
    </submittedName>
</protein>
<organism evidence="2 3">
    <name type="scientific">Geothermobacter ehrlichii</name>
    <dbReference type="NCBI Taxonomy" id="213224"/>
    <lineage>
        <taxon>Bacteria</taxon>
        <taxon>Pseudomonadati</taxon>
        <taxon>Thermodesulfobacteriota</taxon>
        <taxon>Desulfuromonadia</taxon>
        <taxon>Desulfuromonadales</taxon>
        <taxon>Geothermobacteraceae</taxon>
        <taxon>Geothermobacter</taxon>
    </lineage>
</organism>
<proteinExistence type="predicted"/>
<sequence length="751" mass="86428">MKLRNVISACCLCILIWSGMAFAELQGVAEWRYVDFQRDSKTLDDLSVGSFSQQYTLLWKKQGLIHNGRGGQYDLSLGAEWTSFGTRLDQEGQASVDLDNETKKILYRGELLLAPGGLPFRFHAFSYDEHKSTFLEDTSPALQRSLLRPGIITDIANGQHITSGATLLVGIRNGSYMGRYRDVLSQLPRLLVDYRETYVRDVHGDTPQHFRERNLAFVSLNKKDNWFHYRYTDYTNFMQPDGSDDFVEKTYLLGTIDHQQIRRWINITNWIKISADGSYTTTDHVRGQDYPESRIYDFHLFSRMRRTNWGASEFTSYRREVEGNRLNKLLEVPFFASGELDRNTSWRFQFIGSRDREEYLDGTIFANSGQPLSDEDDAYLQTRIETFRQGRYIFSPMIEVEAKGGDEGDGYAARATFEFYSNSRYRPKYEIYGSYVLSRFDGNGLLDETVDAWEQEAVGRVETQVSRFVRLAMEQRLAYSDGTTDKNVTIHIQPLVNDGLVGTLTEVDRTGGATFRSTTKLRGEFTTTWRMDNTLELIYDYVDTGDKRDDQLILKHRLDYDNRKFSLRMKNNLIKGARPVSEVVTGSLIQPGGFGGGSLNFEHSSRLSYSPGRAWEVTGRVDYLWQDTDAGDTSDLSLRQTATYNFYHVNGLIRKIGLLKQELEYERFEAATGQTTDVTRYSLLAEYYPTRRTLLGGEVKYTVPETGSDLLTWNLVAAANFEKLQVRLEYAYGTDDDTDEQRWEVNVRKIF</sequence>